<accession>A0AAV8SYZ5</accession>
<sequence length="252" mass="27630">MSKTMSSPGDRWGQFYHHQQSNLSNQQVPPGRTVFGNERVSDATVVTTTVTATSTPILPSNPSSSGGHLSPEGRVSKPIRRRSRASRRTPTTLLNTDTTNFRAMVQQFTGGPSAPYAPGTQLNGPSFSFGLGLRQGQANNVNPVMVPASVAGYHLQFQHHQQQQQQHYQLHNQPQSYMFSLGNNSSNNNNNNTTSAHDFFLQRQGNVPRSTSTSMELAISDGFLMEGVPPQQLPPAHHHLHLPSSRPPSFPQ</sequence>
<evidence type="ECO:0000256" key="1">
    <source>
        <dbReference type="SAM" id="MobiDB-lite"/>
    </source>
</evidence>
<proteinExistence type="predicted"/>
<feature type="region of interest" description="Disordered" evidence="1">
    <location>
        <begin position="51"/>
        <end position="90"/>
    </location>
</feature>
<dbReference type="InterPro" id="IPR039609">
    <property type="entry name" value="VQ_15/22"/>
</dbReference>
<protein>
    <recommendedName>
        <fullName evidence="2">VQ domain-containing protein</fullName>
    </recommendedName>
</protein>
<reference evidence="3 4" key="1">
    <citation type="submission" date="2021-09" db="EMBL/GenBank/DDBJ databases">
        <title>Genomic insights and catalytic innovation underlie evolution of tropane alkaloids biosynthesis.</title>
        <authorList>
            <person name="Wang Y.-J."/>
            <person name="Tian T."/>
            <person name="Huang J.-P."/>
            <person name="Huang S.-X."/>
        </authorList>
    </citation>
    <scope>NUCLEOTIDE SEQUENCE [LARGE SCALE GENOMIC DNA]</scope>
    <source>
        <strain evidence="3">KIB-2018</strain>
        <tissue evidence="3">Leaf</tissue>
    </source>
</reference>
<comment type="caution">
    <text evidence="3">The sequence shown here is derived from an EMBL/GenBank/DDBJ whole genome shotgun (WGS) entry which is preliminary data.</text>
</comment>
<dbReference type="InterPro" id="IPR008889">
    <property type="entry name" value="VQ"/>
</dbReference>
<feature type="region of interest" description="Disordered" evidence="1">
    <location>
        <begin position="226"/>
        <end position="252"/>
    </location>
</feature>
<evidence type="ECO:0000313" key="4">
    <source>
        <dbReference type="Proteomes" id="UP001159364"/>
    </source>
</evidence>
<feature type="domain" description="VQ" evidence="2">
    <location>
        <begin position="89"/>
        <end position="115"/>
    </location>
</feature>
<keyword evidence="4" id="KW-1185">Reference proteome</keyword>
<dbReference type="PANTHER" id="PTHR33179">
    <property type="entry name" value="VQ MOTIF-CONTAINING PROTEIN"/>
    <property type="match status" value="1"/>
</dbReference>
<evidence type="ECO:0000259" key="2">
    <source>
        <dbReference type="Pfam" id="PF05678"/>
    </source>
</evidence>
<name>A0AAV8SYZ5_9ROSI</name>
<dbReference type="Pfam" id="PF05678">
    <property type="entry name" value="VQ"/>
    <property type="match status" value="1"/>
</dbReference>
<dbReference type="EMBL" id="JAIWQS010000007">
    <property type="protein sequence ID" value="KAJ8759711.1"/>
    <property type="molecule type" value="Genomic_DNA"/>
</dbReference>
<feature type="compositionally biased region" description="Polar residues" evidence="1">
    <location>
        <begin position="56"/>
        <end position="67"/>
    </location>
</feature>
<gene>
    <name evidence="3" type="ORF">K2173_009812</name>
</gene>
<organism evidence="3 4">
    <name type="scientific">Erythroxylum novogranatense</name>
    <dbReference type="NCBI Taxonomy" id="1862640"/>
    <lineage>
        <taxon>Eukaryota</taxon>
        <taxon>Viridiplantae</taxon>
        <taxon>Streptophyta</taxon>
        <taxon>Embryophyta</taxon>
        <taxon>Tracheophyta</taxon>
        <taxon>Spermatophyta</taxon>
        <taxon>Magnoliopsida</taxon>
        <taxon>eudicotyledons</taxon>
        <taxon>Gunneridae</taxon>
        <taxon>Pentapetalae</taxon>
        <taxon>rosids</taxon>
        <taxon>fabids</taxon>
        <taxon>Malpighiales</taxon>
        <taxon>Erythroxylaceae</taxon>
        <taxon>Erythroxylum</taxon>
    </lineage>
</organism>
<evidence type="ECO:0000313" key="3">
    <source>
        <dbReference type="EMBL" id="KAJ8759711.1"/>
    </source>
</evidence>
<feature type="compositionally biased region" description="Basic residues" evidence="1">
    <location>
        <begin position="77"/>
        <end position="87"/>
    </location>
</feature>
<dbReference type="Proteomes" id="UP001159364">
    <property type="component" value="Linkage Group LG07"/>
</dbReference>
<dbReference type="PANTHER" id="PTHR33179:SF29">
    <property type="entry name" value="OS06G0666400 PROTEIN"/>
    <property type="match status" value="1"/>
</dbReference>
<dbReference type="AlphaFoldDB" id="A0AAV8SYZ5"/>